<keyword evidence="4" id="KW-1185">Reference proteome</keyword>
<dbReference type="EMBL" id="PYIX02000013">
    <property type="protein sequence ID" value="RFC83723.1"/>
    <property type="molecule type" value="Genomic_DNA"/>
</dbReference>
<dbReference type="Proteomes" id="UP000240957">
    <property type="component" value="Unassembled WGS sequence"/>
</dbReference>
<name>A0A371YQI8_9GAMM</name>
<protein>
    <submittedName>
        <fullName evidence="2">Uncharacterized protein</fullName>
    </submittedName>
</protein>
<reference evidence="4" key="3">
    <citation type="journal article" date="2019" name="Int. J. Syst. Evol. Microbiol.">
        <title>The Global Catalogue of Microorganisms (GCM) 10K type strain sequencing project: providing services to taxonomists for standard genome sequencing and annotation.</title>
        <authorList>
            <consortium name="The Broad Institute Genomics Platform"/>
            <consortium name="The Broad Institute Genome Sequencing Center for Infectious Disease"/>
            <person name="Wu L."/>
            <person name="Ma J."/>
        </authorList>
    </citation>
    <scope>NUCLEOTIDE SEQUENCE [LARGE SCALE GENOMIC DNA]</scope>
    <source>
        <strain evidence="4">KCTC 62575</strain>
    </source>
</reference>
<comment type="caution">
    <text evidence="2">The sequence shown here is derived from an EMBL/GenBank/DDBJ whole genome shotgun (WGS) entry which is preliminary data.</text>
</comment>
<evidence type="ECO:0000313" key="4">
    <source>
        <dbReference type="Proteomes" id="UP001595455"/>
    </source>
</evidence>
<organism evidence="2 3">
    <name type="scientific">Acinetobacter sichuanensis</name>
    <dbReference type="NCBI Taxonomy" id="2136183"/>
    <lineage>
        <taxon>Bacteria</taxon>
        <taxon>Pseudomonadati</taxon>
        <taxon>Pseudomonadota</taxon>
        <taxon>Gammaproteobacteria</taxon>
        <taxon>Moraxellales</taxon>
        <taxon>Moraxellaceae</taxon>
        <taxon>Acinetobacter</taxon>
    </lineage>
</organism>
<evidence type="ECO:0000313" key="1">
    <source>
        <dbReference type="EMBL" id="MFC2994876.1"/>
    </source>
</evidence>
<dbReference type="RefSeq" id="WP_107008151.1">
    <property type="nucleotide sequence ID" value="NZ_JBHRSF010000010.1"/>
</dbReference>
<proteinExistence type="predicted"/>
<reference evidence="1" key="4">
    <citation type="submission" date="2024-09" db="EMBL/GenBank/DDBJ databases">
        <authorList>
            <person name="Sun Q."/>
            <person name="Mori K."/>
        </authorList>
    </citation>
    <scope>NUCLEOTIDE SEQUENCE</scope>
    <source>
        <strain evidence="1">KCTC 62575</strain>
    </source>
</reference>
<dbReference type="Proteomes" id="UP001595455">
    <property type="component" value="Unassembled WGS sequence"/>
</dbReference>
<dbReference type="EMBL" id="JBHRSF010000010">
    <property type="protein sequence ID" value="MFC2994876.1"/>
    <property type="molecule type" value="Genomic_DNA"/>
</dbReference>
<evidence type="ECO:0000313" key="3">
    <source>
        <dbReference type="Proteomes" id="UP000240957"/>
    </source>
</evidence>
<evidence type="ECO:0000313" key="2">
    <source>
        <dbReference type="EMBL" id="RFC83723.1"/>
    </source>
</evidence>
<gene>
    <name evidence="1" type="ORF">ACFODO_06245</name>
    <name evidence="2" type="ORF">C9E89_009655</name>
</gene>
<reference evidence="2 3" key="2">
    <citation type="submission" date="2018-08" db="EMBL/GenBank/DDBJ databases">
        <title>The draft genome of Acinetobacter sichuanensis strain WCHAc060041.</title>
        <authorList>
            <person name="Qin J."/>
            <person name="Feng Y."/>
            <person name="Zong Z."/>
        </authorList>
    </citation>
    <scope>NUCLEOTIDE SEQUENCE [LARGE SCALE GENOMIC DNA]</scope>
    <source>
        <strain evidence="2 3">WCHAc060041</strain>
    </source>
</reference>
<reference evidence="1" key="1">
    <citation type="journal article" date="2014" name="Int. J. Syst. Evol. Microbiol.">
        <title>Complete genome of a new Firmicutes species belonging to the dominant human colonic microbiota ('Ruminococcus bicirculans') reveals two chromosomes and a selective capacity to utilize plant glucans.</title>
        <authorList>
            <consortium name="NISC Comparative Sequencing Program"/>
            <person name="Wegmann U."/>
            <person name="Louis P."/>
            <person name="Goesmann A."/>
            <person name="Henrissat B."/>
            <person name="Duncan S.H."/>
            <person name="Flint H.J."/>
        </authorList>
    </citation>
    <scope>NUCLEOTIDE SEQUENCE</scope>
    <source>
        <strain evidence="1">KCTC 62575</strain>
    </source>
</reference>
<dbReference type="AlphaFoldDB" id="A0A371YQI8"/>
<accession>A0A371YQI8</accession>
<sequence>MQILGNFMIMCIGGQNDGVLISFLDAFISIPVLEPLPKKLCFDPTPQTSPVIYNAERYRLEKFRFNGESKFVYVFSKLTNEEVLEEINKMASNGFILNCILVVKCSIKKLDEALKHAINNVLSSFFQFVCLCSKTDTFRAGRWGG</sequence>